<gene>
    <name evidence="2" type="ORF">DSM107003_31030</name>
</gene>
<dbReference type="AlphaFoldDB" id="A0A3S1C281"/>
<reference evidence="2 3" key="1">
    <citation type="journal article" date="2019" name="Genome Biol. Evol.">
        <title>Day and night: Metabolic profiles and evolutionary relationships of six axenic non-marine cyanobacteria.</title>
        <authorList>
            <person name="Will S.E."/>
            <person name="Henke P."/>
            <person name="Boedeker C."/>
            <person name="Huang S."/>
            <person name="Brinkmann H."/>
            <person name="Rohde M."/>
            <person name="Jarek M."/>
            <person name="Friedl T."/>
            <person name="Seufert S."/>
            <person name="Schumacher M."/>
            <person name="Overmann J."/>
            <person name="Neumann-Schaal M."/>
            <person name="Petersen J."/>
        </authorList>
    </citation>
    <scope>NUCLEOTIDE SEQUENCE [LARGE SCALE GENOMIC DNA]</scope>
    <source>
        <strain evidence="2 3">SAG 1403-4b</strain>
    </source>
</reference>
<keyword evidence="3" id="KW-1185">Reference proteome</keyword>
<evidence type="ECO:0000313" key="3">
    <source>
        <dbReference type="Proteomes" id="UP000276103"/>
    </source>
</evidence>
<organism evidence="2 3">
    <name type="scientific">Trichormus variabilis SAG 1403-4b</name>
    <dbReference type="NCBI Taxonomy" id="447716"/>
    <lineage>
        <taxon>Bacteria</taxon>
        <taxon>Bacillati</taxon>
        <taxon>Cyanobacteriota</taxon>
        <taxon>Cyanophyceae</taxon>
        <taxon>Nostocales</taxon>
        <taxon>Nostocaceae</taxon>
        <taxon>Trichormus</taxon>
    </lineage>
</organism>
<dbReference type="Gene3D" id="3.90.190.10">
    <property type="entry name" value="Protein tyrosine phosphatase superfamily"/>
    <property type="match status" value="1"/>
</dbReference>
<dbReference type="SUPFAM" id="SSF52799">
    <property type="entry name" value="(Phosphotyrosine protein) phosphatases II"/>
    <property type="match status" value="1"/>
</dbReference>
<proteinExistence type="predicted"/>
<dbReference type="InterPro" id="IPR029021">
    <property type="entry name" value="Prot-tyrosine_phosphatase-like"/>
</dbReference>
<dbReference type="EMBL" id="RSCM01000010">
    <property type="protein sequence ID" value="RUS95400.1"/>
    <property type="molecule type" value="Genomic_DNA"/>
</dbReference>
<accession>A0A3S1C281</accession>
<evidence type="ECO:0000259" key="1">
    <source>
        <dbReference type="Pfam" id="PF22741"/>
    </source>
</evidence>
<sequence>MSTNGIEDIYNFLQISNLIATSGQPTIEQFTAIKQAGYQLIINLAMPTSPNALPDEQEIVEAQGMKYINIPVVWENPTIENVTEFFSIMEAYANHKIFVHCIANKRVSAFMYLYHQLCKGSSDAEAKIALHQVWLPNQIWHDFIKQVMENYK</sequence>
<protein>
    <recommendedName>
        <fullName evidence="1">DSP-PTPase phosphatase fused to NAD+ Kinase domain-containing protein</fullName>
    </recommendedName>
</protein>
<dbReference type="Pfam" id="PF22741">
    <property type="entry name" value="PTP-NADK"/>
    <property type="match status" value="1"/>
</dbReference>
<dbReference type="RefSeq" id="WP_190648589.1">
    <property type="nucleotide sequence ID" value="NZ_RSCM01000010.1"/>
</dbReference>
<name>A0A3S1C281_ANAVA</name>
<feature type="domain" description="DSP-PTPase phosphatase fused to NAD+ Kinase" evidence="1">
    <location>
        <begin position="19"/>
        <end position="127"/>
    </location>
</feature>
<comment type="caution">
    <text evidence="2">The sequence shown here is derived from an EMBL/GenBank/DDBJ whole genome shotgun (WGS) entry which is preliminary data.</text>
</comment>
<dbReference type="InterPro" id="IPR055214">
    <property type="entry name" value="PTP-NADK"/>
</dbReference>
<dbReference type="Proteomes" id="UP000276103">
    <property type="component" value="Unassembled WGS sequence"/>
</dbReference>
<evidence type="ECO:0000313" key="2">
    <source>
        <dbReference type="EMBL" id="RUS95400.1"/>
    </source>
</evidence>
<dbReference type="CDD" id="cd14503">
    <property type="entry name" value="PTP-bact"/>
    <property type="match status" value="1"/>
</dbReference>